<evidence type="ECO:0000313" key="3">
    <source>
        <dbReference type="Proteomes" id="UP001500518"/>
    </source>
</evidence>
<feature type="domain" description="SnoaL-like" evidence="1">
    <location>
        <begin position="13"/>
        <end position="110"/>
    </location>
</feature>
<sequence>MFSWLRKSPTQTVRAFVDAMNARDFATVERLLADDFCIIDNSNKELRGSGPALELLRRVAELAPDYQLHVSDMVERGEDVLVSGNSETTSMEMAAASQWRARVKDGQMLEWQSYSNRLTPSMIAQVTGQRK</sequence>
<dbReference type="SUPFAM" id="SSF54427">
    <property type="entry name" value="NTF2-like"/>
    <property type="match status" value="1"/>
</dbReference>
<reference evidence="3" key="1">
    <citation type="journal article" date="2019" name="Int. J. Syst. Evol. Microbiol.">
        <title>The Global Catalogue of Microorganisms (GCM) 10K type strain sequencing project: providing services to taxonomists for standard genome sequencing and annotation.</title>
        <authorList>
            <consortium name="The Broad Institute Genomics Platform"/>
            <consortium name="The Broad Institute Genome Sequencing Center for Infectious Disease"/>
            <person name="Wu L."/>
            <person name="Ma J."/>
        </authorList>
    </citation>
    <scope>NUCLEOTIDE SEQUENCE [LARGE SCALE GENOMIC DNA]</scope>
    <source>
        <strain evidence="3">JCM 18014</strain>
    </source>
</reference>
<evidence type="ECO:0000313" key="2">
    <source>
        <dbReference type="EMBL" id="GAA5060277.1"/>
    </source>
</evidence>
<gene>
    <name evidence="2" type="ORF">GCM10023208_28460</name>
</gene>
<proteinExistence type="predicted"/>
<dbReference type="EMBL" id="BAABHV010000021">
    <property type="protein sequence ID" value="GAA5060277.1"/>
    <property type="molecule type" value="Genomic_DNA"/>
</dbReference>
<accession>A0ABP9KJN5</accession>
<dbReference type="InterPro" id="IPR037401">
    <property type="entry name" value="SnoaL-like"/>
</dbReference>
<dbReference type="InterPro" id="IPR032710">
    <property type="entry name" value="NTF2-like_dom_sf"/>
</dbReference>
<keyword evidence="3" id="KW-1185">Reference proteome</keyword>
<dbReference type="Proteomes" id="UP001500518">
    <property type="component" value="Unassembled WGS sequence"/>
</dbReference>
<dbReference type="Gene3D" id="3.10.450.50">
    <property type="match status" value="1"/>
</dbReference>
<organism evidence="2 3">
    <name type="scientific">Erythrobacter westpacificensis</name>
    <dbReference type="NCBI Taxonomy" id="1055231"/>
    <lineage>
        <taxon>Bacteria</taxon>
        <taxon>Pseudomonadati</taxon>
        <taxon>Pseudomonadota</taxon>
        <taxon>Alphaproteobacteria</taxon>
        <taxon>Sphingomonadales</taxon>
        <taxon>Erythrobacteraceae</taxon>
        <taxon>Erythrobacter/Porphyrobacter group</taxon>
        <taxon>Erythrobacter</taxon>
    </lineage>
</organism>
<evidence type="ECO:0000259" key="1">
    <source>
        <dbReference type="Pfam" id="PF12680"/>
    </source>
</evidence>
<name>A0ABP9KJN5_9SPHN</name>
<protein>
    <recommendedName>
        <fullName evidence="1">SnoaL-like domain-containing protein</fullName>
    </recommendedName>
</protein>
<dbReference type="Pfam" id="PF12680">
    <property type="entry name" value="SnoaL_2"/>
    <property type="match status" value="1"/>
</dbReference>
<comment type="caution">
    <text evidence="2">The sequence shown here is derived from an EMBL/GenBank/DDBJ whole genome shotgun (WGS) entry which is preliminary data.</text>
</comment>
<dbReference type="RefSeq" id="WP_346033679.1">
    <property type="nucleotide sequence ID" value="NZ_BAABHV010000021.1"/>
</dbReference>